<evidence type="ECO:0000313" key="1">
    <source>
        <dbReference type="EMBL" id="BCA94645.1"/>
    </source>
</evidence>
<dbReference type="AlphaFoldDB" id="A0A6F8T1V8"/>
<sequence length="52" mass="6115">MKQVNYLNPKWRNTALLFLKVLIEAILNRGCEEIKNNDLKFLNAKFNYSATL</sequence>
<evidence type="ECO:0000313" key="2">
    <source>
        <dbReference type="Proteomes" id="UP000502894"/>
    </source>
</evidence>
<dbReference type="EMBL" id="AP022839">
    <property type="protein sequence ID" value="BCA94645.1"/>
    <property type="molecule type" value="Genomic_DNA"/>
</dbReference>
<gene>
    <name evidence="1" type="ORF">TUM19329_10060</name>
</gene>
<reference evidence="1" key="1">
    <citation type="journal article" date="2020" name="Microbiol. Resour. Announc.">
        <title>Complete Genome Sequence of Novel Psychrotolerant Legionella Strain TUM19329, Isolated from Antarctic Lake Sediment.</title>
        <authorList>
            <person name="Shimada S."/>
            <person name="Nakai R."/>
            <person name="Aoki K."/>
            <person name="Shimoeda N."/>
            <person name="Ohno G."/>
            <person name="Miyazaki Y."/>
            <person name="Kudoh S."/>
            <person name="Imura S."/>
            <person name="Watanabe K."/>
            <person name="Ishii Y."/>
            <person name="Tateda K."/>
        </authorList>
    </citation>
    <scope>NUCLEOTIDE SEQUENCE [LARGE SCALE GENOMIC DNA]</scope>
    <source>
        <strain evidence="1">TUM19329</strain>
    </source>
</reference>
<keyword evidence="2" id="KW-1185">Reference proteome</keyword>
<proteinExistence type="predicted"/>
<accession>A0A6F8T1V8</accession>
<name>A0A6F8T1V8_9GAMM</name>
<dbReference type="KEGG" id="lant:TUM19329_10060"/>
<protein>
    <submittedName>
        <fullName evidence="1">Uncharacterized protein</fullName>
    </submittedName>
</protein>
<dbReference type="Proteomes" id="UP000502894">
    <property type="component" value="Chromosome"/>
</dbReference>
<organism evidence="1 2">
    <name type="scientific">Legionella antarctica</name>
    <dbReference type="NCBI Taxonomy" id="2708020"/>
    <lineage>
        <taxon>Bacteria</taxon>
        <taxon>Pseudomonadati</taxon>
        <taxon>Pseudomonadota</taxon>
        <taxon>Gammaproteobacteria</taxon>
        <taxon>Legionellales</taxon>
        <taxon>Legionellaceae</taxon>
        <taxon>Legionella</taxon>
    </lineage>
</organism>